<comment type="similarity">
    <text evidence="1">Belongs to the transglycosylase Slt family.</text>
</comment>
<dbReference type="GO" id="GO:0042597">
    <property type="term" value="C:periplasmic space"/>
    <property type="evidence" value="ECO:0007669"/>
    <property type="project" value="InterPro"/>
</dbReference>
<dbReference type="GO" id="GO:0016829">
    <property type="term" value="F:lyase activity"/>
    <property type="evidence" value="ECO:0007669"/>
    <property type="project" value="UniProtKB-KW"/>
</dbReference>
<dbReference type="InterPro" id="IPR037061">
    <property type="entry name" value="Lytic_TGlycoase_superhlx_L_sf"/>
</dbReference>
<dbReference type="Pfam" id="PF14718">
    <property type="entry name" value="SLT_L"/>
    <property type="match status" value="1"/>
</dbReference>
<dbReference type="Pfam" id="PF01464">
    <property type="entry name" value="SLT"/>
    <property type="match status" value="1"/>
</dbReference>
<sequence length="690" mass="80084">MLKKLFLLTLLGLNLSLTPVFAAETDDQYWEIRRIWFAQAMNALAQKDWFQFQQKTLLLQDYPLYSYLRYQDLRGRFILRPDAEIQRYQEQYTNVPFAKLLQRQWLKFLSKEQDWPAFIRDYVPQNNTKMHCQYIAQRWALGQDNADMRKQARALWTVGKSQPAACDPVFDYLIAQGEMTDSLIWARLKLAFENSKFKLAAYLIKKLESPALKQQAATWQQLHHAPALTLSNFSAQDSPIIREMLTHSFLRLAKKQLTDVPALWSDFKQRYAFSQEQKSKIQRTIALQSAWQEAPQALAAFKALPTAQWDKTVQQVFLQTALKQKDWKSLLQMISKLPAKLRHNPRWSYWQARALQATGKWMQAEPLWQKLAKQREFYGFLAADKLGLPYAMNKQAIALTPKIEQALYQKHPGVLRAREFYYHGMLTEARREWNLLNKYLAKTDLETTAALARQWCWFDQAIFTAAKAGAYDDLDVRFPLNHFALVMAAAEEQSLVMPWIYGIIRQESAFNSKVVSHAGAMGLMQLMPATGKHVAKRLGLILEQSKTIFEPYTNIRLGAGYLRMMLNRFSGNYLLATAAYNAGPGNVNRWLKARPCEAQDIWVELIPFKETRRYVQSVMLYMGIYEQRLMNTHKYQAGLSQDQIVHPLKVAAQEHQVMNTRLCRLAKQKKKAEALTRADYSGTHIPTTLQ</sequence>
<proteinExistence type="inferred from homology"/>
<feature type="domain" description="Lytic transglycosylase superhelical linker" evidence="5">
    <location>
        <begin position="409"/>
        <end position="474"/>
    </location>
</feature>
<protein>
    <submittedName>
        <fullName evidence="6">Soluble lytic murein transglycosylase</fullName>
        <ecNumber evidence="6">4.2.2.-</ecNumber>
    </submittedName>
</protein>
<dbReference type="Gene3D" id="1.10.530.10">
    <property type="match status" value="1"/>
</dbReference>
<evidence type="ECO:0000256" key="1">
    <source>
        <dbReference type="ARBA" id="ARBA00007734"/>
    </source>
</evidence>
<evidence type="ECO:0000256" key="2">
    <source>
        <dbReference type="ARBA" id="ARBA00022729"/>
    </source>
</evidence>
<organism evidence="6 7">
    <name type="scientific">Candidatus Venteria ishoeyi</name>
    <dbReference type="NCBI Taxonomy" id="1899563"/>
    <lineage>
        <taxon>Bacteria</taxon>
        <taxon>Pseudomonadati</taxon>
        <taxon>Pseudomonadota</taxon>
        <taxon>Gammaproteobacteria</taxon>
        <taxon>Thiotrichales</taxon>
        <taxon>Thiotrichaceae</taxon>
        <taxon>Venteria</taxon>
    </lineage>
</organism>
<feature type="chain" id="PRO_5014627850" evidence="3">
    <location>
        <begin position="23"/>
        <end position="690"/>
    </location>
</feature>
<evidence type="ECO:0000259" key="5">
    <source>
        <dbReference type="Pfam" id="PF14718"/>
    </source>
</evidence>
<dbReference type="Proteomes" id="UP000236724">
    <property type="component" value="Unassembled WGS sequence"/>
</dbReference>
<dbReference type="AlphaFoldDB" id="A0A1H6FFB9"/>
<keyword evidence="6" id="KW-0456">Lyase</keyword>
<evidence type="ECO:0000259" key="4">
    <source>
        <dbReference type="Pfam" id="PF01464"/>
    </source>
</evidence>
<dbReference type="EC" id="4.2.2.-" evidence="6"/>
<dbReference type="InterPro" id="IPR012289">
    <property type="entry name" value="Lytic_TGlycosylase_superhlx_L"/>
</dbReference>
<dbReference type="CDD" id="cd13401">
    <property type="entry name" value="Slt70-like"/>
    <property type="match status" value="1"/>
</dbReference>
<dbReference type="PANTHER" id="PTHR37423">
    <property type="entry name" value="SOLUBLE LYTIC MUREIN TRANSGLYCOSYLASE-RELATED"/>
    <property type="match status" value="1"/>
</dbReference>
<keyword evidence="2 3" id="KW-0732">Signal</keyword>
<dbReference type="InterPro" id="IPR023346">
    <property type="entry name" value="Lysozyme-like_dom_sf"/>
</dbReference>
<evidence type="ECO:0000313" key="6">
    <source>
        <dbReference type="EMBL" id="SEH08778.1"/>
    </source>
</evidence>
<dbReference type="SUPFAM" id="SSF53955">
    <property type="entry name" value="Lysozyme-like"/>
    <property type="match status" value="1"/>
</dbReference>
<evidence type="ECO:0000313" key="7">
    <source>
        <dbReference type="Proteomes" id="UP000236724"/>
    </source>
</evidence>
<dbReference type="GO" id="GO:0004553">
    <property type="term" value="F:hydrolase activity, hydrolyzing O-glycosyl compounds"/>
    <property type="evidence" value="ECO:0007669"/>
    <property type="project" value="InterPro"/>
</dbReference>
<dbReference type="InterPro" id="IPR008258">
    <property type="entry name" value="Transglycosylase_SLT_dom_1"/>
</dbReference>
<dbReference type="InterPro" id="IPR008939">
    <property type="entry name" value="Lytic_TGlycosylase_superhlx_U"/>
</dbReference>
<evidence type="ECO:0000256" key="3">
    <source>
        <dbReference type="SAM" id="SignalP"/>
    </source>
</evidence>
<dbReference type="Gene3D" id="1.25.20.10">
    <property type="entry name" value="Bacterial muramidases"/>
    <property type="match status" value="1"/>
</dbReference>
<feature type="signal peptide" evidence="3">
    <location>
        <begin position="1"/>
        <end position="22"/>
    </location>
</feature>
<feature type="domain" description="Transglycosylase SLT" evidence="4">
    <location>
        <begin position="487"/>
        <end position="596"/>
    </location>
</feature>
<dbReference type="EMBL" id="FMSV02000556">
    <property type="protein sequence ID" value="SEH08778.1"/>
    <property type="molecule type" value="Genomic_DNA"/>
</dbReference>
<name>A0A1H6FFB9_9GAMM</name>
<keyword evidence="7" id="KW-1185">Reference proteome</keyword>
<dbReference type="PANTHER" id="PTHR37423:SF5">
    <property type="entry name" value="SOLUBLE LYTIC MUREIN TRANSGLYCOSYLASE"/>
    <property type="match status" value="1"/>
</dbReference>
<accession>A0A1H6FFB9</accession>
<gene>
    <name evidence="6" type="primary">slt_4</name>
    <name evidence="6" type="ORF">MBHS_04671</name>
</gene>
<dbReference type="Gene3D" id="1.10.1240.20">
    <property type="entry name" value="Lytic transglycosylase, superhelical linker domain"/>
    <property type="match status" value="1"/>
</dbReference>
<dbReference type="SUPFAM" id="SSF48435">
    <property type="entry name" value="Bacterial muramidases"/>
    <property type="match status" value="1"/>
</dbReference>
<reference evidence="6 7" key="1">
    <citation type="submission" date="2016-10" db="EMBL/GenBank/DDBJ databases">
        <authorList>
            <person name="de Groot N.N."/>
        </authorList>
    </citation>
    <scope>NUCLEOTIDE SEQUENCE [LARGE SCALE GENOMIC DNA]</scope>
    <source>
        <strain evidence="6">MBHS1</strain>
    </source>
</reference>